<dbReference type="STRING" id="1802385.A2856_02005"/>
<name>A0A1F7TLL9_9BACT</name>
<sequence length="167" mass="18830">MTEPSVREKRHRQCRSAVKQALSGVTKDRDALKRRLMQQIYERLDPVVDAVTEMCDVTLLNALTTRMEQLMAKVEEPCKGCGKVHDDIPASTLLESFRQQRETLETEFPGLVAEAFVALLTAGVGDKPGLTPAFERIVYERFHRSLVSDLLNEQMLDALSHMKGEEA</sequence>
<reference evidence="1 2" key="1">
    <citation type="journal article" date="2016" name="Nat. Commun.">
        <title>Thousands of microbial genomes shed light on interconnected biogeochemical processes in an aquifer system.</title>
        <authorList>
            <person name="Anantharaman K."/>
            <person name="Brown C.T."/>
            <person name="Hug L.A."/>
            <person name="Sharon I."/>
            <person name="Castelle C.J."/>
            <person name="Probst A.J."/>
            <person name="Thomas B.C."/>
            <person name="Singh A."/>
            <person name="Wilkins M.J."/>
            <person name="Karaoz U."/>
            <person name="Brodie E.L."/>
            <person name="Williams K.H."/>
            <person name="Hubbard S.S."/>
            <person name="Banfield J.F."/>
        </authorList>
    </citation>
    <scope>NUCLEOTIDE SEQUENCE [LARGE SCALE GENOMIC DNA]</scope>
</reference>
<protein>
    <submittedName>
        <fullName evidence="1">Uncharacterized protein</fullName>
    </submittedName>
</protein>
<evidence type="ECO:0000313" key="1">
    <source>
        <dbReference type="EMBL" id="OGL66444.1"/>
    </source>
</evidence>
<dbReference type="EMBL" id="MGDT01000007">
    <property type="protein sequence ID" value="OGL66444.1"/>
    <property type="molecule type" value="Genomic_DNA"/>
</dbReference>
<organism evidence="1 2">
    <name type="scientific">Candidatus Uhrbacteria bacterium RIFCSPHIGHO2_01_FULL_63_20</name>
    <dbReference type="NCBI Taxonomy" id="1802385"/>
    <lineage>
        <taxon>Bacteria</taxon>
        <taxon>Candidatus Uhriibacteriota</taxon>
    </lineage>
</organism>
<gene>
    <name evidence="1" type="ORF">A2856_02005</name>
</gene>
<dbReference type="Proteomes" id="UP000177885">
    <property type="component" value="Unassembled WGS sequence"/>
</dbReference>
<comment type="caution">
    <text evidence="1">The sequence shown here is derived from an EMBL/GenBank/DDBJ whole genome shotgun (WGS) entry which is preliminary data.</text>
</comment>
<accession>A0A1F7TLL9</accession>
<evidence type="ECO:0000313" key="2">
    <source>
        <dbReference type="Proteomes" id="UP000177885"/>
    </source>
</evidence>
<dbReference type="AlphaFoldDB" id="A0A1F7TLL9"/>
<proteinExistence type="predicted"/>